<proteinExistence type="predicted"/>
<evidence type="ECO:0000313" key="2">
    <source>
        <dbReference type="EMBL" id="KAK4731574.1"/>
    </source>
</evidence>
<keyword evidence="3" id="KW-1185">Reference proteome</keyword>
<evidence type="ECO:0000256" key="1">
    <source>
        <dbReference type="SAM" id="MobiDB-lite"/>
    </source>
</evidence>
<name>A0AAV9M0X8_9SOLN</name>
<protein>
    <recommendedName>
        <fullName evidence="4">Polyprotein protein</fullName>
    </recommendedName>
</protein>
<gene>
    <name evidence="2" type="ORF">R3W88_024562</name>
</gene>
<organism evidence="2 3">
    <name type="scientific">Solanum pinnatisectum</name>
    <name type="common">tansyleaf nightshade</name>
    <dbReference type="NCBI Taxonomy" id="50273"/>
    <lineage>
        <taxon>Eukaryota</taxon>
        <taxon>Viridiplantae</taxon>
        <taxon>Streptophyta</taxon>
        <taxon>Embryophyta</taxon>
        <taxon>Tracheophyta</taxon>
        <taxon>Spermatophyta</taxon>
        <taxon>Magnoliopsida</taxon>
        <taxon>eudicotyledons</taxon>
        <taxon>Gunneridae</taxon>
        <taxon>Pentapetalae</taxon>
        <taxon>asterids</taxon>
        <taxon>lamiids</taxon>
        <taxon>Solanales</taxon>
        <taxon>Solanaceae</taxon>
        <taxon>Solanoideae</taxon>
        <taxon>Solaneae</taxon>
        <taxon>Solanum</taxon>
    </lineage>
</organism>
<dbReference type="AlphaFoldDB" id="A0AAV9M0X8"/>
<sequence>MGHLAHSADVRVTRPERSIPWIIESAILAVVIPFQTFIDTLTMRFEACERRQGATSKVTALKAEVADLRKDVDYLKSTNFTSLLEAADDLDVPKTSEIPPATTGDVHRDEAAFDESDVETDEEQIEIREESIYRDLPDLEDILYSQ</sequence>
<feature type="region of interest" description="Disordered" evidence="1">
    <location>
        <begin position="91"/>
        <end position="124"/>
    </location>
</feature>
<evidence type="ECO:0000313" key="3">
    <source>
        <dbReference type="Proteomes" id="UP001311915"/>
    </source>
</evidence>
<comment type="caution">
    <text evidence="2">The sequence shown here is derived from an EMBL/GenBank/DDBJ whole genome shotgun (WGS) entry which is preliminary data.</text>
</comment>
<dbReference type="Proteomes" id="UP001311915">
    <property type="component" value="Unassembled WGS sequence"/>
</dbReference>
<accession>A0AAV9M0X8</accession>
<feature type="compositionally biased region" description="Acidic residues" evidence="1">
    <location>
        <begin position="112"/>
        <end position="124"/>
    </location>
</feature>
<evidence type="ECO:0008006" key="4">
    <source>
        <dbReference type="Google" id="ProtNLM"/>
    </source>
</evidence>
<reference evidence="2 3" key="1">
    <citation type="submission" date="2023-10" db="EMBL/GenBank/DDBJ databases">
        <title>Genome-Wide Identification Analysis in wild type Solanum Pinnatisectum Reveals Some Genes Defensing Phytophthora Infestans.</title>
        <authorList>
            <person name="Sun C."/>
        </authorList>
    </citation>
    <scope>NUCLEOTIDE SEQUENCE [LARGE SCALE GENOMIC DNA]</scope>
    <source>
        <strain evidence="2">LQN</strain>
        <tissue evidence="2">Leaf</tissue>
    </source>
</reference>
<dbReference type="EMBL" id="JAWPEI010000003">
    <property type="protein sequence ID" value="KAK4731574.1"/>
    <property type="molecule type" value="Genomic_DNA"/>
</dbReference>